<gene>
    <name evidence="1" type="ORF">DW099_02050</name>
</gene>
<evidence type="ECO:0000313" key="1">
    <source>
        <dbReference type="EMBL" id="RHJ89382.1"/>
    </source>
</evidence>
<evidence type="ECO:0000313" key="2">
    <source>
        <dbReference type="Proteomes" id="UP000284841"/>
    </source>
</evidence>
<sequence>MVEFTTLEDSLYAGLKNDLGFIIDEKFLVLSEAQSTINNNMPLRQLEYISRTYEKLVPTENLYGESNTRIPVPELFVVYTGKKKWNASELRLSDSFLGIAPENSLEVVVKIVKMKYNKGENETLEILERSEKLNGYSTLQEYIRQFREKDGELGTAIDKAVRQCIREGVLKEFLEKNSPEVKRMLFNEITSEEFAEIRAKEAAQKASEESYKEGIKEGKVISLIETCQEFGLSQKDTLSKLMNKLSMSKEKAEAYVAKFWK</sequence>
<protein>
    <submittedName>
        <fullName evidence="1">Uncharacterized protein</fullName>
    </submittedName>
</protein>
<dbReference type="Proteomes" id="UP000284841">
    <property type="component" value="Unassembled WGS sequence"/>
</dbReference>
<reference evidence="1 2" key="1">
    <citation type="submission" date="2018-08" db="EMBL/GenBank/DDBJ databases">
        <title>A genome reference for cultivated species of the human gut microbiota.</title>
        <authorList>
            <person name="Zou Y."/>
            <person name="Xue W."/>
            <person name="Luo G."/>
        </authorList>
    </citation>
    <scope>NUCLEOTIDE SEQUENCE [LARGE SCALE GENOMIC DNA]</scope>
    <source>
        <strain evidence="1 2">AM07-24</strain>
    </source>
</reference>
<dbReference type="RefSeq" id="WP_118333487.1">
    <property type="nucleotide sequence ID" value="NZ_AP025568.1"/>
</dbReference>
<comment type="caution">
    <text evidence="1">The sequence shown here is derived from an EMBL/GenBank/DDBJ whole genome shotgun (WGS) entry which is preliminary data.</text>
</comment>
<accession>A0A415E6I0</accession>
<keyword evidence="2" id="KW-1185">Reference proteome</keyword>
<name>A0A415E6I0_9FIRM</name>
<proteinExistence type="predicted"/>
<organism evidence="1 2">
    <name type="scientific">Emergencia timonensis</name>
    <dbReference type="NCBI Taxonomy" id="1776384"/>
    <lineage>
        <taxon>Bacteria</taxon>
        <taxon>Bacillati</taxon>
        <taxon>Bacillota</taxon>
        <taxon>Clostridia</taxon>
        <taxon>Peptostreptococcales</taxon>
        <taxon>Anaerovoracaceae</taxon>
        <taxon>Emergencia</taxon>
    </lineage>
</organism>
<dbReference type="EMBL" id="QRMS01000001">
    <property type="protein sequence ID" value="RHJ89382.1"/>
    <property type="molecule type" value="Genomic_DNA"/>
</dbReference>
<dbReference type="AlphaFoldDB" id="A0A415E6I0"/>